<accession>A0A0B5FNT2</accession>
<dbReference type="OrthoDB" id="9782387at2"/>
<keyword evidence="5" id="KW-0411">Iron-sulfur</keyword>
<keyword evidence="2" id="KW-0949">S-adenosyl-L-methionine</keyword>
<dbReference type="Gene3D" id="3.20.20.70">
    <property type="entry name" value="Aldolase class I"/>
    <property type="match status" value="1"/>
</dbReference>
<dbReference type="STRING" id="483547.GSUB_02750"/>
<dbReference type="InterPro" id="IPR050377">
    <property type="entry name" value="Radical_SAM_PqqE_MftC-like"/>
</dbReference>
<dbReference type="HOGENOM" id="CLU_078147_2_1_7"/>
<reference evidence="7 8" key="1">
    <citation type="journal article" date="2015" name="Genome Announc.">
        <title>Genomes of Geoalkalibacter ferrihydriticus Z-0531T and Geoalkalibacter subterraneus Red1T, Two Haloalkaliphilic Metal-Reducing Deltaproteobacteria.</title>
        <authorList>
            <person name="Badalamenti J.P."/>
            <person name="Krajmalnik-Brown R."/>
            <person name="Torres C.I."/>
            <person name="Bond D.R."/>
        </authorList>
    </citation>
    <scope>NUCLEOTIDE SEQUENCE [LARGE SCALE GENOMIC DNA]</scope>
    <source>
        <strain evidence="7 8">Red1</strain>
    </source>
</reference>
<sequence>MGIKGFQGTSLLDYPGRIASLVFYGGCNLTCPFCHNGSLVLTPEDHPDYPADTLLREIEDRRKFIDGVVISGGEPTLDPELPAFLARIRELDLLIKLDTNGLAPAVLEQLMNESLVDYVALDLKTAPGRYNELHRAPVDLELLPQSIELLRSGTIDYELRTTCVPGLIEEPDLHQLGKLLQGAPLWILQQFVPEHALAPDWRKRSAHSAATLRRFEEIASQYAAQVSLRGL</sequence>
<dbReference type="GO" id="GO:0003824">
    <property type="term" value="F:catalytic activity"/>
    <property type="evidence" value="ECO:0007669"/>
    <property type="project" value="InterPro"/>
</dbReference>
<keyword evidence="8" id="KW-1185">Reference proteome</keyword>
<evidence type="ECO:0000259" key="6">
    <source>
        <dbReference type="PROSITE" id="PS51918"/>
    </source>
</evidence>
<dbReference type="SFLD" id="SFLDG01094">
    <property type="entry name" value="Uncharacterised_Radical_SAM_Su"/>
    <property type="match status" value="1"/>
</dbReference>
<evidence type="ECO:0000256" key="5">
    <source>
        <dbReference type="ARBA" id="ARBA00023014"/>
    </source>
</evidence>
<dbReference type="InterPro" id="IPR058240">
    <property type="entry name" value="rSAM_sf"/>
</dbReference>
<dbReference type="AlphaFoldDB" id="A0A0B5FNT2"/>
<dbReference type="GO" id="GO:0051536">
    <property type="term" value="F:iron-sulfur cluster binding"/>
    <property type="evidence" value="ECO:0007669"/>
    <property type="project" value="UniProtKB-KW"/>
</dbReference>
<dbReference type="NCBIfam" id="TIGR02495">
    <property type="entry name" value="NrdG2"/>
    <property type="match status" value="1"/>
</dbReference>
<protein>
    <submittedName>
        <fullName evidence="7">Response regulator SirA</fullName>
    </submittedName>
</protein>
<evidence type="ECO:0000256" key="3">
    <source>
        <dbReference type="ARBA" id="ARBA00022723"/>
    </source>
</evidence>
<dbReference type="InterPro" id="IPR013785">
    <property type="entry name" value="Aldolase_TIM"/>
</dbReference>
<keyword evidence="4" id="KW-0408">Iron</keyword>
<dbReference type="GO" id="GO:0046872">
    <property type="term" value="F:metal ion binding"/>
    <property type="evidence" value="ECO:0007669"/>
    <property type="project" value="UniProtKB-KW"/>
</dbReference>
<dbReference type="Pfam" id="PF04055">
    <property type="entry name" value="Radical_SAM"/>
    <property type="match status" value="1"/>
</dbReference>
<dbReference type="KEGG" id="gsb:GSUB_02750"/>
<dbReference type="InterPro" id="IPR012840">
    <property type="entry name" value="NrdG2"/>
</dbReference>
<dbReference type="PROSITE" id="PS51918">
    <property type="entry name" value="RADICAL_SAM"/>
    <property type="match status" value="1"/>
</dbReference>
<dbReference type="PANTHER" id="PTHR11228">
    <property type="entry name" value="RADICAL SAM DOMAIN PROTEIN"/>
    <property type="match status" value="1"/>
</dbReference>
<name>A0A0B5FNT2_9BACT</name>
<comment type="cofactor">
    <cofactor evidence="1">
        <name>[4Fe-4S] cluster</name>
        <dbReference type="ChEBI" id="CHEBI:49883"/>
    </cofactor>
</comment>
<dbReference type="PANTHER" id="PTHR11228:SF27">
    <property type="entry name" value="GLYCYL-RADICAL ENZYME ACTIVATING ENZYME MJ1227-RELATED"/>
    <property type="match status" value="1"/>
</dbReference>
<keyword evidence="3" id="KW-0479">Metal-binding</keyword>
<evidence type="ECO:0000256" key="1">
    <source>
        <dbReference type="ARBA" id="ARBA00001966"/>
    </source>
</evidence>
<proteinExistence type="predicted"/>
<organism evidence="7 8">
    <name type="scientific">Geoalkalibacter subterraneus</name>
    <dbReference type="NCBI Taxonomy" id="483547"/>
    <lineage>
        <taxon>Bacteria</taxon>
        <taxon>Pseudomonadati</taxon>
        <taxon>Thermodesulfobacteriota</taxon>
        <taxon>Desulfuromonadia</taxon>
        <taxon>Desulfuromonadales</taxon>
        <taxon>Geoalkalibacteraceae</taxon>
        <taxon>Geoalkalibacter</taxon>
    </lineage>
</organism>
<evidence type="ECO:0000313" key="8">
    <source>
        <dbReference type="Proteomes" id="UP000035036"/>
    </source>
</evidence>
<gene>
    <name evidence="7" type="ORF">GSUB_02750</name>
</gene>
<dbReference type="CDD" id="cd01335">
    <property type="entry name" value="Radical_SAM"/>
    <property type="match status" value="1"/>
</dbReference>
<feature type="domain" description="Radical SAM core" evidence="6">
    <location>
        <begin position="13"/>
        <end position="225"/>
    </location>
</feature>
<evidence type="ECO:0000313" key="7">
    <source>
        <dbReference type="EMBL" id="AJF05705.1"/>
    </source>
</evidence>
<dbReference type="RefSeq" id="WP_040199088.1">
    <property type="nucleotide sequence ID" value="NZ_CP010311.1"/>
</dbReference>
<dbReference type="InterPro" id="IPR007197">
    <property type="entry name" value="rSAM"/>
</dbReference>
<dbReference type="SUPFAM" id="SSF102114">
    <property type="entry name" value="Radical SAM enzymes"/>
    <property type="match status" value="1"/>
</dbReference>
<dbReference type="SFLD" id="SFLDS00029">
    <property type="entry name" value="Radical_SAM"/>
    <property type="match status" value="1"/>
</dbReference>
<evidence type="ECO:0000256" key="4">
    <source>
        <dbReference type="ARBA" id="ARBA00023004"/>
    </source>
</evidence>
<evidence type="ECO:0000256" key="2">
    <source>
        <dbReference type="ARBA" id="ARBA00022691"/>
    </source>
</evidence>
<dbReference type="EMBL" id="CP010311">
    <property type="protein sequence ID" value="AJF05705.1"/>
    <property type="molecule type" value="Genomic_DNA"/>
</dbReference>
<dbReference type="Proteomes" id="UP000035036">
    <property type="component" value="Chromosome"/>
</dbReference>